<dbReference type="SMART" id="SM00382">
    <property type="entry name" value="AAA"/>
    <property type="match status" value="1"/>
</dbReference>
<comment type="caution">
    <text evidence="3">The sequence shown here is derived from an EMBL/GenBank/DDBJ whole genome shotgun (WGS) entry which is preliminary data.</text>
</comment>
<dbReference type="InterPro" id="IPR036259">
    <property type="entry name" value="MFS_trans_sf"/>
</dbReference>
<dbReference type="Gene3D" id="3.40.50.300">
    <property type="entry name" value="P-loop containing nucleotide triphosphate hydrolases"/>
    <property type="match status" value="1"/>
</dbReference>
<dbReference type="InterPro" id="IPR041664">
    <property type="entry name" value="AAA_16"/>
</dbReference>
<feature type="transmembrane region" description="Helical" evidence="1">
    <location>
        <begin position="105"/>
        <end position="130"/>
    </location>
</feature>
<feature type="domain" description="AAA+ ATPase" evidence="2">
    <location>
        <begin position="278"/>
        <end position="472"/>
    </location>
</feature>
<evidence type="ECO:0000256" key="1">
    <source>
        <dbReference type="SAM" id="Phobius"/>
    </source>
</evidence>
<gene>
    <name evidence="3" type="ORF">ACFPZ3_38180</name>
</gene>
<dbReference type="Proteomes" id="UP001596058">
    <property type="component" value="Unassembled WGS sequence"/>
</dbReference>
<dbReference type="RefSeq" id="WP_379519213.1">
    <property type="nucleotide sequence ID" value="NZ_JBHSPA010000047.1"/>
</dbReference>
<feature type="transmembrane region" description="Helical" evidence="1">
    <location>
        <begin position="74"/>
        <end position="93"/>
    </location>
</feature>
<feature type="transmembrane region" description="Helical" evidence="1">
    <location>
        <begin position="142"/>
        <end position="163"/>
    </location>
</feature>
<organism evidence="3 4">
    <name type="scientific">Nonomuraea insulae</name>
    <dbReference type="NCBI Taxonomy" id="1616787"/>
    <lineage>
        <taxon>Bacteria</taxon>
        <taxon>Bacillati</taxon>
        <taxon>Actinomycetota</taxon>
        <taxon>Actinomycetes</taxon>
        <taxon>Streptosporangiales</taxon>
        <taxon>Streptosporangiaceae</taxon>
        <taxon>Nonomuraea</taxon>
    </lineage>
</organism>
<feature type="transmembrane region" description="Helical" evidence="1">
    <location>
        <begin position="169"/>
        <end position="190"/>
    </location>
</feature>
<evidence type="ECO:0000259" key="2">
    <source>
        <dbReference type="SMART" id="SM00382"/>
    </source>
</evidence>
<keyword evidence="1" id="KW-1133">Transmembrane helix</keyword>
<evidence type="ECO:0000313" key="3">
    <source>
        <dbReference type="EMBL" id="MFC5829725.1"/>
    </source>
</evidence>
<keyword evidence="4" id="KW-1185">Reference proteome</keyword>
<sequence length="660" mass="71385">MNPFDDLFEAACVTAVKATLEEARKQDAQPSAEELRATLDSEREALTSGLGDDYRETAARVPADGPLLRIARPVVLLLCAAVTAATCLLYGWTTATGLTSSGSTLAGAGVALLVLLLAGLLVSGAAWLVWRRVPAGGPPDAMFLAPVALTSLVTTGGLTFLSYQAGGAGWAVLALAVAGGVWAAAFAATVRTWWLSLVSPRAAARDRERLEVQRRLAMDELVEAMLQVLRPHVKAAAERLEATRLSVHGTLSLKRVRGEGHVGTPAEERLEKVAGGMDDGSIALSGPRGVGKTELLTAYCEEATRLSVVVVAPVLYDRRDFALHLFAEVCKRVMEDGPRPLRRPAGQHLRQIWYLQTHAAEAALNVPGVGLSLRRGRNRARQPLSYPEIVHDLKEFLRRVGLELAAPRRLVIGIDELDRIQPATAAQDFLNELKVIFDVPGCLFLLSVSDEALRAADLAPVGGRDVFDSAIDEVVRVEPLRQEDAERLLAKRVIGLPTAFTALFNALAGGIPRDLLRIARAAILFAERTHDEELPDTARRLVARELDRIVGSGDSRIPAEALGIMQEEFSIEYGRLRELGEQVADLTIANRLFFLDTVLGVFSADLTAERVQAAVAERSFAALARAGSRIGNADHQARAVLCRIREHWRLEPIPPSDALE</sequence>
<dbReference type="Pfam" id="PF13191">
    <property type="entry name" value="AAA_16"/>
    <property type="match status" value="1"/>
</dbReference>
<evidence type="ECO:0000313" key="4">
    <source>
        <dbReference type="Proteomes" id="UP001596058"/>
    </source>
</evidence>
<protein>
    <submittedName>
        <fullName evidence="3">AAA family ATPase</fullName>
    </submittedName>
</protein>
<dbReference type="SUPFAM" id="SSF52540">
    <property type="entry name" value="P-loop containing nucleoside triphosphate hydrolases"/>
    <property type="match status" value="1"/>
</dbReference>
<reference evidence="4" key="1">
    <citation type="journal article" date="2019" name="Int. J. Syst. Evol. Microbiol.">
        <title>The Global Catalogue of Microorganisms (GCM) 10K type strain sequencing project: providing services to taxonomists for standard genome sequencing and annotation.</title>
        <authorList>
            <consortium name="The Broad Institute Genomics Platform"/>
            <consortium name="The Broad Institute Genome Sequencing Center for Infectious Disease"/>
            <person name="Wu L."/>
            <person name="Ma J."/>
        </authorList>
    </citation>
    <scope>NUCLEOTIDE SEQUENCE [LARGE SCALE GENOMIC DNA]</scope>
    <source>
        <strain evidence="4">CCUG 53903</strain>
    </source>
</reference>
<dbReference type="EMBL" id="JBHSPA010000047">
    <property type="protein sequence ID" value="MFC5829725.1"/>
    <property type="molecule type" value="Genomic_DNA"/>
</dbReference>
<dbReference type="SUPFAM" id="SSF103473">
    <property type="entry name" value="MFS general substrate transporter"/>
    <property type="match status" value="1"/>
</dbReference>
<keyword evidence="1" id="KW-0812">Transmembrane</keyword>
<accession>A0ABW1CXK4</accession>
<dbReference type="InterPro" id="IPR003593">
    <property type="entry name" value="AAA+_ATPase"/>
</dbReference>
<name>A0ABW1CXK4_9ACTN</name>
<keyword evidence="1" id="KW-0472">Membrane</keyword>
<proteinExistence type="predicted"/>
<dbReference type="InterPro" id="IPR027417">
    <property type="entry name" value="P-loop_NTPase"/>
</dbReference>